<evidence type="ECO:0000256" key="5">
    <source>
        <dbReference type="ARBA" id="ARBA00022771"/>
    </source>
</evidence>
<evidence type="ECO:0000256" key="2">
    <source>
        <dbReference type="ARBA" id="ARBA00022679"/>
    </source>
</evidence>
<evidence type="ECO:0000256" key="3">
    <source>
        <dbReference type="ARBA" id="ARBA00022692"/>
    </source>
</evidence>
<sequence>NAFFRVNSRCVVGDIRVSMQSGSACLSLPLDRQARNGGRGSKALPLASARSQLPVLTTVQEPVAGLAEVEDPQCRICWGGSDLEPGGRLLTPCQCRGSVAHVHERCLSEWLNQALLVKPPHQAYSCDLCQAPYHATRSAFLPQLPPLRLPFQGLARELTRPRPGPPLLALWSTAVNAVALGAALDGAQRAMRAAPVEALAARGRPLAALGALGPRLAVAALAEGGVARPGTFHTQLATVYALAWLADAAAGRAARALAAARAAQAGGALGFAALGALRGALAVVSRGSALQQAACLCLMSGLWGGAQGYARMLGAGLSLPGRCLGALALGVRLLRLALARRR</sequence>
<keyword evidence="2" id="KW-0808">Transferase</keyword>
<protein>
    <recommendedName>
        <fullName evidence="10">RING-CH-type domain-containing protein</fullName>
    </recommendedName>
</protein>
<dbReference type="PROSITE" id="PS51292">
    <property type="entry name" value="ZF_RING_CH"/>
    <property type="match status" value="1"/>
</dbReference>
<dbReference type="Pfam" id="PF12906">
    <property type="entry name" value="RINGv"/>
    <property type="match status" value="1"/>
</dbReference>
<dbReference type="GO" id="GO:0008270">
    <property type="term" value="F:zinc ion binding"/>
    <property type="evidence" value="ECO:0007669"/>
    <property type="project" value="UniProtKB-KW"/>
</dbReference>
<dbReference type="GO" id="GO:0016740">
    <property type="term" value="F:transferase activity"/>
    <property type="evidence" value="ECO:0007669"/>
    <property type="project" value="UniProtKB-KW"/>
</dbReference>
<dbReference type="PANTHER" id="PTHR46065">
    <property type="entry name" value="E3 UBIQUITIN-PROTEIN LIGASE MARCH 2/3 FAMILY MEMBER"/>
    <property type="match status" value="1"/>
</dbReference>
<feature type="domain" description="RING-CH-type" evidence="10">
    <location>
        <begin position="66"/>
        <end position="136"/>
    </location>
</feature>
<evidence type="ECO:0000256" key="6">
    <source>
        <dbReference type="ARBA" id="ARBA00022786"/>
    </source>
</evidence>
<keyword evidence="3" id="KW-0812">Transmembrane</keyword>
<keyword evidence="8" id="KW-1133">Transmembrane helix</keyword>
<keyword evidence="5" id="KW-0863">Zinc-finger</keyword>
<dbReference type="SMART" id="SM00744">
    <property type="entry name" value="RINGv"/>
    <property type="match status" value="1"/>
</dbReference>
<dbReference type="CDD" id="cd16495">
    <property type="entry name" value="RING_CH-C4HC3_MARCH"/>
    <property type="match status" value="1"/>
</dbReference>
<dbReference type="SUPFAM" id="SSF57850">
    <property type="entry name" value="RING/U-box"/>
    <property type="match status" value="1"/>
</dbReference>
<organism evidence="11">
    <name type="scientific">Auxenochlorella protothecoides</name>
    <name type="common">Green microalga</name>
    <name type="synonym">Chlorella protothecoides</name>
    <dbReference type="NCBI Taxonomy" id="3075"/>
    <lineage>
        <taxon>Eukaryota</taxon>
        <taxon>Viridiplantae</taxon>
        <taxon>Chlorophyta</taxon>
        <taxon>core chlorophytes</taxon>
        <taxon>Trebouxiophyceae</taxon>
        <taxon>Chlorellales</taxon>
        <taxon>Chlorellaceae</taxon>
        <taxon>Auxenochlorella</taxon>
    </lineage>
</organism>
<keyword evidence="7" id="KW-0862">Zinc</keyword>
<evidence type="ECO:0000256" key="7">
    <source>
        <dbReference type="ARBA" id="ARBA00022833"/>
    </source>
</evidence>
<evidence type="ECO:0000313" key="11">
    <source>
        <dbReference type="EMBL" id="JAT75158.1"/>
    </source>
</evidence>
<comment type="subcellular location">
    <subcellularLocation>
        <location evidence="1">Membrane</location>
        <topology evidence="1">Multi-pass membrane protein</topology>
    </subcellularLocation>
</comment>
<keyword evidence="6" id="KW-0833">Ubl conjugation pathway</keyword>
<dbReference type="EMBL" id="GDKF01003464">
    <property type="protein sequence ID" value="JAT75158.1"/>
    <property type="molecule type" value="Transcribed_RNA"/>
</dbReference>
<evidence type="ECO:0000256" key="8">
    <source>
        <dbReference type="ARBA" id="ARBA00022989"/>
    </source>
</evidence>
<reference evidence="11" key="1">
    <citation type="submission" date="2015-08" db="EMBL/GenBank/DDBJ databases">
        <authorList>
            <person name="Babu N.S."/>
            <person name="Beckwith C.J."/>
            <person name="Beseler K.G."/>
            <person name="Brison A."/>
            <person name="Carone J.V."/>
            <person name="Caskin T.P."/>
            <person name="Diamond M."/>
            <person name="Durham M.E."/>
            <person name="Foxe J.M."/>
            <person name="Go M."/>
            <person name="Henderson B.A."/>
            <person name="Jones I.B."/>
            <person name="McGettigan J.A."/>
            <person name="Micheletti S.J."/>
            <person name="Nasrallah M.E."/>
            <person name="Ortiz D."/>
            <person name="Piller C.R."/>
            <person name="Privatt S.R."/>
            <person name="Schneider S.L."/>
            <person name="Sharp S."/>
            <person name="Smith T.C."/>
            <person name="Stanton J.D."/>
            <person name="Ullery H.E."/>
            <person name="Wilson R.J."/>
            <person name="Serrano M.G."/>
            <person name="Buck G."/>
            <person name="Lee V."/>
            <person name="Wang Y."/>
            <person name="Carvalho R."/>
            <person name="Voegtly L."/>
            <person name="Shi R."/>
            <person name="Duckworth R."/>
            <person name="Johnson A."/>
            <person name="Loviza R."/>
            <person name="Walstead R."/>
            <person name="Shah Z."/>
            <person name="Kiflezghi M."/>
            <person name="Wade K."/>
            <person name="Ball S.L."/>
            <person name="Bradley K.W."/>
            <person name="Asai D.J."/>
            <person name="Bowman C.A."/>
            <person name="Russell D.A."/>
            <person name="Pope W.H."/>
            <person name="Jacobs-Sera D."/>
            <person name="Hendrix R.W."/>
            <person name="Hatfull G.F."/>
        </authorList>
    </citation>
    <scope>NUCLEOTIDE SEQUENCE</scope>
</reference>
<dbReference type="GO" id="GO:0016020">
    <property type="term" value="C:membrane"/>
    <property type="evidence" value="ECO:0007669"/>
    <property type="project" value="UniProtKB-SubCell"/>
</dbReference>
<gene>
    <name evidence="11" type="ORF">g.36999</name>
</gene>
<evidence type="ECO:0000256" key="1">
    <source>
        <dbReference type="ARBA" id="ARBA00004141"/>
    </source>
</evidence>
<keyword evidence="9" id="KW-0472">Membrane</keyword>
<proteinExistence type="predicted"/>
<accession>A0A1D2A7N5</accession>
<dbReference type="PANTHER" id="PTHR46065:SF3">
    <property type="entry name" value="FI20425P1"/>
    <property type="match status" value="1"/>
</dbReference>
<name>A0A1D2A7N5_AUXPR</name>
<dbReference type="AlphaFoldDB" id="A0A1D2A7N5"/>
<dbReference type="InterPro" id="IPR013083">
    <property type="entry name" value="Znf_RING/FYVE/PHD"/>
</dbReference>
<evidence type="ECO:0000259" key="10">
    <source>
        <dbReference type="PROSITE" id="PS51292"/>
    </source>
</evidence>
<feature type="non-terminal residue" evidence="11">
    <location>
        <position position="1"/>
    </location>
</feature>
<dbReference type="Gene3D" id="3.30.40.10">
    <property type="entry name" value="Zinc/RING finger domain, C3HC4 (zinc finger)"/>
    <property type="match status" value="1"/>
</dbReference>
<evidence type="ECO:0000256" key="4">
    <source>
        <dbReference type="ARBA" id="ARBA00022723"/>
    </source>
</evidence>
<evidence type="ECO:0000256" key="9">
    <source>
        <dbReference type="ARBA" id="ARBA00023136"/>
    </source>
</evidence>
<keyword evidence="4" id="KW-0479">Metal-binding</keyword>
<dbReference type="InterPro" id="IPR011016">
    <property type="entry name" value="Znf_RING-CH"/>
</dbReference>